<evidence type="ECO:0000313" key="1">
    <source>
        <dbReference type="EMBL" id="EEY71732.1"/>
    </source>
</evidence>
<gene>
    <name evidence="1" type="ORF">VHA_002154</name>
</gene>
<dbReference type="Proteomes" id="UP000003604">
    <property type="component" value="Unassembled WGS sequence"/>
</dbReference>
<reference evidence="1 2" key="1">
    <citation type="submission" date="2009-10" db="EMBL/GenBank/DDBJ databases">
        <authorList>
            <consortium name="Los Alamos National Laboratory (LANL)"/>
            <consortium name="National Microbial Pathogen Data Resource (NMPDR)"/>
            <person name="Saunders E.H."/>
            <person name="Munk A.C."/>
            <person name="Tapia R."/>
            <person name="Green L."/>
            <person name="Rogers Y."/>
            <person name="Detter J.C."/>
            <person name="Bruce D."/>
            <person name="Brettin T.S."/>
            <person name="Colwell R.R."/>
            <person name="Huq A."/>
            <person name="Grim C.J."/>
            <person name="Hasan N.A."/>
            <person name="Bartels D."/>
            <person name="Vonstein V."/>
        </authorList>
    </citation>
    <scope>NUCLEOTIDE SEQUENCE [LARGE SCALE GENOMIC DNA]</scope>
    <source>
        <strain evidence="1 2">CIP 101886</strain>
    </source>
</reference>
<comment type="caution">
    <text evidence="1">The sequence shown here is derived from an EMBL/GenBank/DDBJ whole genome shotgun (WGS) entry which is preliminary data.</text>
</comment>
<evidence type="ECO:0000313" key="2">
    <source>
        <dbReference type="Proteomes" id="UP000003604"/>
    </source>
</evidence>
<protein>
    <submittedName>
        <fullName evidence="1">Uncharacterized protein</fullName>
    </submittedName>
</protein>
<dbReference type="EMBL" id="ADAQ01000012">
    <property type="protein sequence ID" value="EEY71732.1"/>
    <property type="molecule type" value="Genomic_DNA"/>
</dbReference>
<dbReference type="AlphaFoldDB" id="D0I9L7"/>
<name>D0I9L7_GRIHO</name>
<keyword evidence="2" id="KW-1185">Reference proteome</keyword>
<proteinExistence type="predicted"/>
<organism evidence="1 2">
    <name type="scientific">Grimontia hollisae CIP 101886</name>
    <dbReference type="NCBI Taxonomy" id="675812"/>
    <lineage>
        <taxon>Bacteria</taxon>
        <taxon>Pseudomonadati</taxon>
        <taxon>Pseudomonadota</taxon>
        <taxon>Gammaproteobacteria</taxon>
        <taxon>Vibrionales</taxon>
        <taxon>Vibrionaceae</taxon>
        <taxon>Grimontia</taxon>
    </lineage>
</organism>
<accession>D0I9L7</accession>
<sequence length="41" mass="4793">MPVSAWKRKARVSFNAFQVHGLRNKLRVPEKIEQKQKDSIA</sequence>